<comment type="caution">
    <text evidence="1">The sequence shown here is derived from an EMBL/GenBank/DDBJ whole genome shotgun (WGS) entry which is preliminary data.</text>
</comment>
<dbReference type="RefSeq" id="WP_346107155.1">
    <property type="nucleotide sequence ID" value="NZ_BAAAMU010000028.1"/>
</dbReference>
<name>A0ABP4R886_9ACTN</name>
<reference evidence="2" key="1">
    <citation type="journal article" date="2019" name="Int. J. Syst. Evol. Microbiol.">
        <title>The Global Catalogue of Microorganisms (GCM) 10K type strain sequencing project: providing services to taxonomists for standard genome sequencing and annotation.</title>
        <authorList>
            <consortium name="The Broad Institute Genomics Platform"/>
            <consortium name="The Broad Institute Genome Sequencing Center for Infectious Disease"/>
            <person name="Wu L."/>
            <person name="Ma J."/>
        </authorList>
    </citation>
    <scope>NUCLEOTIDE SEQUENCE [LARGE SCALE GENOMIC DNA]</scope>
    <source>
        <strain evidence="2">JCM 13929</strain>
    </source>
</reference>
<organism evidence="1 2">
    <name type="scientific">Nonomuraea maheshkhaliensis</name>
    <dbReference type="NCBI Taxonomy" id="419590"/>
    <lineage>
        <taxon>Bacteria</taxon>
        <taxon>Bacillati</taxon>
        <taxon>Actinomycetota</taxon>
        <taxon>Actinomycetes</taxon>
        <taxon>Streptosporangiales</taxon>
        <taxon>Streptosporangiaceae</taxon>
        <taxon>Nonomuraea</taxon>
    </lineage>
</organism>
<sequence length="89" mass="9644">MDALGAGALARAVELTTPELGERLPVSGMPEECVAKIKREIEPAGVNDMILAVTDATLVKQFMGRELPEVADVDTQLRLIHDRIMPAFT</sequence>
<dbReference type="Proteomes" id="UP001500064">
    <property type="component" value="Unassembled WGS sequence"/>
</dbReference>
<dbReference type="EMBL" id="BAAAMU010000028">
    <property type="protein sequence ID" value="GAA1640785.1"/>
    <property type="molecule type" value="Genomic_DNA"/>
</dbReference>
<protein>
    <submittedName>
        <fullName evidence="1">Uncharacterized protein</fullName>
    </submittedName>
</protein>
<proteinExistence type="predicted"/>
<evidence type="ECO:0000313" key="1">
    <source>
        <dbReference type="EMBL" id="GAA1640785.1"/>
    </source>
</evidence>
<evidence type="ECO:0000313" key="2">
    <source>
        <dbReference type="Proteomes" id="UP001500064"/>
    </source>
</evidence>
<accession>A0ABP4R886</accession>
<dbReference type="Gene3D" id="3.20.20.30">
    <property type="entry name" value="Luciferase-like domain"/>
    <property type="match status" value="1"/>
</dbReference>
<dbReference type="InterPro" id="IPR036661">
    <property type="entry name" value="Luciferase-like_sf"/>
</dbReference>
<gene>
    <name evidence="1" type="ORF">GCM10009733_042350</name>
</gene>
<keyword evidence="2" id="KW-1185">Reference proteome</keyword>